<dbReference type="PANTHER" id="PTHR34189">
    <property type="entry name" value="TRANSMEMBRANE PROTEIN"/>
    <property type="match status" value="1"/>
</dbReference>
<keyword evidence="2" id="KW-0472">Membrane</keyword>
<dbReference type="PANTHER" id="PTHR34189:SF13">
    <property type="entry name" value="TRANSMEMBRANE PROTEIN"/>
    <property type="match status" value="1"/>
</dbReference>
<reference evidence="3" key="1">
    <citation type="journal article" date="2023" name="Science">
        <title>Elucidation of the pathway for biosynthesis of saponin adjuvants from the soapbark tree.</title>
        <authorList>
            <person name="Reed J."/>
            <person name="Orme A."/>
            <person name="El-Demerdash A."/>
            <person name="Owen C."/>
            <person name="Martin L.B.B."/>
            <person name="Misra R.C."/>
            <person name="Kikuchi S."/>
            <person name="Rejzek M."/>
            <person name="Martin A.C."/>
            <person name="Harkess A."/>
            <person name="Leebens-Mack J."/>
            <person name="Louveau T."/>
            <person name="Stephenson M.J."/>
            <person name="Osbourn A."/>
        </authorList>
    </citation>
    <scope>NUCLEOTIDE SEQUENCE</scope>
    <source>
        <strain evidence="3">S10</strain>
    </source>
</reference>
<organism evidence="3 4">
    <name type="scientific">Quillaja saponaria</name>
    <name type="common">Soap bark tree</name>
    <dbReference type="NCBI Taxonomy" id="32244"/>
    <lineage>
        <taxon>Eukaryota</taxon>
        <taxon>Viridiplantae</taxon>
        <taxon>Streptophyta</taxon>
        <taxon>Embryophyta</taxon>
        <taxon>Tracheophyta</taxon>
        <taxon>Spermatophyta</taxon>
        <taxon>Magnoliopsida</taxon>
        <taxon>eudicotyledons</taxon>
        <taxon>Gunneridae</taxon>
        <taxon>Pentapetalae</taxon>
        <taxon>rosids</taxon>
        <taxon>fabids</taxon>
        <taxon>Fabales</taxon>
        <taxon>Quillajaceae</taxon>
        <taxon>Quillaja</taxon>
    </lineage>
</organism>
<evidence type="ECO:0000256" key="1">
    <source>
        <dbReference type="SAM" id="MobiDB-lite"/>
    </source>
</evidence>
<dbReference type="Proteomes" id="UP001163823">
    <property type="component" value="Chromosome 14"/>
</dbReference>
<evidence type="ECO:0000313" key="3">
    <source>
        <dbReference type="EMBL" id="KAJ7944692.1"/>
    </source>
</evidence>
<proteinExistence type="predicted"/>
<evidence type="ECO:0000313" key="4">
    <source>
        <dbReference type="Proteomes" id="UP001163823"/>
    </source>
</evidence>
<keyword evidence="4" id="KW-1185">Reference proteome</keyword>
<dbReference type="KEGG" id="qsa:O6P43_034043"/>
<comment type="caution">
    <text evidence="3">The sequence shown here is derived from an EMBL/GenBank/DDBJ whole genome shotgun (WGS) entry which is preliminary data.</text>
</comment>
<sequence>MPRSSSSLRLSGELSVTTPLTSSQSSSFRPTSEPEADQKLPTYNPLSDVSKKERSGIRSAENAIHLIPILLLVCAVILWFFSTPV</sequence>
<keyword evidence="2 3" id="KW-0812">Transmembrane</keyword>
<gene>
    <name evidence="3" type="ORF">O6P43_034043</name>
</gene>
<dbReference type="EMBL" id="JARAOO010000014">
    <property type="protein sequence ID" value="KAJ7944692.1"/>
    <property type="molecule type" value="Genomic_DNA"/>
</dbReference>
<keyword evidence="2" id="KW-1133">Transmembrane helix</keyword>
<dbReference type="AlphaFoldDB" id="A0AAD7KRV5"/>
<feature type="transmembrane region" description="Helical" evidence="2">
    <location>
        <begin position="63"/>
        <end position="82"/>
    </location>
</feature>
<evidence type="ECO:0000256" key="2">
    <source>
        <dbReference type="SAM" id="Phobius"/>
    </source>
</evidence>
<feature type="region of interest" description="Disordered" evidence="1">
    <location>
        <begin position="1"/>
        <end position="55"/>
    </location>
</feature>
<accession>A0AAD7KRV5</accession>
<protein>
    <submittedName>
        <fullName evidence="3">Transmembrane protein</fullName>
    </submittedName>
</protein>
<name>A0AAD7KRV5_QUISA</name>
<feature type="compositionally biased region" description="Low complexity" evidence="1">
    <location>
        <begin position="1"/>
        <end position="33"/>
    </location>
</feature>